<dbReference type="InterPro" id="IPR046938">
    <property type="entry name" value="DNA_clamp_sf"/>
</dbReference>
<dbReference type="PANTHER" id="PTHR30478:SF0">
    <property type="entry name" value="BETA SLIDING CLAMP"/>
    <property type="match status" value="1"/>
</dbReference>
<keyword evidence="8" id="KW-0238">DNA-binding</keyword>
<dbReference type="Proteomes" id="UP001316384">
    <property type="component" value="Chromosome"/>
</dbReference>
<comment type="subunit">
    <text evidence="9">Forms a ring-shaped head-to-tail homodimer around DNA.</text>
</comment>
<dbReference type="InterPro" id="IPR022637">
    <property type="entry name" value="DNA_polIII_beta_cen"/>
</dbReference>
<evidence type="ECO:0000256" key="6">
    <source>
        <dbReference type="ARBA" id="ARBA00022705"/>
    </source>
</evidence>
<comment type="function">
    <text evidence="9">Confers DNA tethering and processivity to DNA polymerases and other proteins. Acts as a clamp, forming a ring around DNA (a reaction catalyzed by the clamp-loading complex) which diffuses in an ATP-independent manner freely and bidirectionally along dsDNA. Initially characterized for its ability to contact the catalytic subunit of DNA polymerase III (Pol III), a complex, multichain enzyme responsible for most of the replicative synthesis in bacteria; Pol III exhibits 3'-5' exonuclease proofreading activity. The beta chain is required for initiation of replication as well as for processivity of DNA replication.</text>
</comment>
<name>A0ABY5KUA0_9CELL</name>
<evidence type="ECO:0000259" key="10">
    <source>
        <dbReference type="Pfam" id="PF00712"/>
    </source>
</evidence>
<reference evidence="13 14" key="1">
    <citation type="submission" date="2022-07" db="EMBL/GenBank/DDBJ databases">
        <title>Novel species in genus cellulomonas.</title>
        <authorList>
            <person name="Ye L."/>
        </authorList>
    </citation>
    <scope>NUCLEOTIDE SEQUENCE [LARGE SCALE GENOMIC DNA]</scope>
    <source>
        <strain evidence="14">zg-B89</strain>
    </source>
</reference>
<evidence type="ECO:0000313" key="13">
    <source>
        <dbReference type="EMBL" id="UUI71903.1"/>
    </source>
</evidence>
<dbReference type="GO" id="GO:0003887">
    <property type="term" value="F:DNA-directed DNA polymerase activity"/>
    <property type="evidence" value="ECO:0007669"/>
    <property type="project" value="UniProtKB-EC"/>
</dbReference>
<comment type="similarity">
    <text evidence="2 9">Belongs to the beta sliding clamp family.</text>
</comment>
<evidence type="ECO:0000256" key="3">
    <source>
        <dbReference type="ARBA" id="ARBA00022490"/>
    </source>
</evidence>
<evidence type="ECO:0000256" key="8">
    <source>
        <dbReference type="ARBA" id="ARBA00023125"/>
    </source>
</evidence>
<dbReference type="InterPro" id="IPR022634">
    <property type="entry name" value="DNA_polIII_beta_N"/>
</dbReference>
<evidence type="ECO:0000256" key="5">
    <source>
        <dbReference type="ARBA" id="ARBA00022695"/>
    </source>
</evidence>
<evidence type="ECO:0000259" key="12">
    <source>
        <dbReference type="Pfam" id="PF02768"/>
    </source>
</evidence>
<keyword evidence="6 9" id="KW-0235">DNA replication</keyword>
<dbReference type="SMART" id="SM00480">
    <property type="entry name" value="POL3Bc"/>
    <property type="match status" value="1"/>
</dbReference>
<evidence type="ECO:0000256" key="9">
    <source>
        <dbReference type="PIRNR" id="PIRNR000804"/>
    </source>
</evidence>
<feature type="domain" description="DNA polymerase III beta sliding clamp central" evidence="11">
    <location>
        <begin position="128"/>
        <end position="245"/>
    </location>
</feature>
<dbReference type="Gene3D" id="3.10.150.10">
    <property type="entry name" value="DNA Polymerase III, subunit A, domain 2"/>
    <property type="match status" value="3"/>
</dbReference>
<dbReference type="Pfam" id="PF02768">
    <property type="entry name" value="DNA_pol3_beta_3"/>
    <property type="match status" value="1"/>
</dbReference>
<sequence>MRFRVDRDVLADAVTWTARSLPTRPPVPVLAGVRIEADTTGTVQLSSFDYEVSARAQLPADVSEPGTVLVSGRLLAEISRSLPAKPVDVVLDGTKVQVTCGASRFTLLTMPVEDYPSLPVMPEVTGTVDGDELTHAVAQVSVAASRDDTLPLLTGVRVEIEGERVTLLATDRYRLALREMTWKPANPGVEAVALVRARTLSDAAKSLGGSGSVSVALSTGGGIDLIGFEAAGRQTTSLLVDGDYPPVRRLFPDDTPIHAIVNRQALAEAAKRVALVAERNTPIRLSFSEGQVVLDAGQGDDAQASEALEAVLAGEDISVAFNPHFLADGLGAIDTTFVRMSFTHPNKPVEFTGQESLEGDDLKDYRYLLVPIRFAS</sequence>
<keyword evidence="4 9" id="KW-0808">Transferase</keyword>
<evidence type="ECO:0000256" key="1">
    <source>
        <dbReference type="ARBA" id="ARBA00004496"/>
    </source>
</evidence>
<evidence type="ECO:0000313" key="14">
    <source>
        <dbReference type="Proteomes" id="UP001316384"/>
    </source>
</evidence>
<evidence type="ECO:0000256" key="2">
    <source>
        <dbReference type="ARBA" id="ARBA00010752"/>
    </source>
</evidence>
<comment type="subcellular location">
    <subcellularLocation>
        <location evidence="1 9">Cytoplasm</location>
    </subcellularLocation>
</comment>
<dbReference type="SUPFAM" id="SSF55979">
    <property type="entry name" value="DNA clamp"/>
    <property type="match status" value="3"/>
</dbReference>
<dbReference type="InterPro" id="IPR001001">
    <property type="entry name" value="DNA_polIII_beta"/>
</dbReference>
<evidence type="ECO:0000256" key="7">
    <source>
        <dbReference type="ARBA" id="ARBA00022932"/>
    </source>
</evidence>
<dbReference type="NCBIfam" id="TIGR00663">
    <property type="entry name" value="dnan"/>
    <property type="match status" value="1"/>
</dbReference>
<proteinExistence type="inferred from homology"/>
<feature type="domain" description="DNA polymerase III beta sliding clamp N-terminal" evidence="10">
    <location>
        <begin position="1"/>
        <end position="119"/>
    </location>
</feature>
<feature type="domain" description="DNA polymerase III beta sliding clamp C-terminal" evidence="12">
    <location>
        <begin position="248"/>
        <end position="353"/>
    </location>
</feature>
<dbReference type="CDD" id="cd00140">
    <property type="entry name" value="beta_clamp"/>
    <property type="match status" value="1"/>
</dbReference>
<dbReference type="Pfam" id="PF02767">
    <property type="entry name" value="DNA_pol3_beta_2"/>
    <property type="match status" value="1"/>
</dbReference>
<accession>A0ABY5KUA0</accession>
<keyword evidence="3 9" id="KW-0963">Cytoplasm</keyword>
<keyword evidence="14" id="KW-1185">Reference proteome</keyword>
<gene>
    <name evidence="13" type="primary">dnaN</name>
    <name evidence="13" type="ORF">NP048_00020</name>
</gene>
<protein>
    <recommendedName>
        <fullName evidence="9">Beta sliding clamp</fullName>
    </recommendedName>
</protein>
<dbReference type="PANTHER" id="PTHR30478">
    <property type="entry name" value="DNA POLYMERASE III SUBUNIT BETA"/>
    <property type="match status" value="1"/>
</dbReference>
<organism evidence="13 14">
    <name type="scientific">Cellulomonas xiejunii</name>
    <dbReference type="NCBI Taxonomy" id="2968083"/>
    <lineage>
        <taxon>Bacteria</taxon>
        <taxon>Bacillati</taxon>
        <taxon>Actinomycetota</taxon>
        <taxon>Actinomycetes</taxon>
        <taxon>Micrococcales</taxon>
        <taxon>Cellulomonadaceae</taxon>
        <taxon>Cellulomonas</taxon>
    </lineage>
</organism>
<dbReference type="InterPro" id="IPR022635">
    <property type="entry name" value="DNA_polIII_beta_C"/>
</dbReference>
<dbReference type="RefSeq" id="WP_227576937.1">
    <property type="nucleotide sequence ID" value="NZ_CP101987.1"/>
</dbReference>
<dbReference type="EMBL" id="CP101987">
    <property type="protein sequence ID" value="UUI71903.1"/>
    <property type="molecule type" value="Genomic_DNA"/>
</dbReference>
<evidence type="ECO:0000259" key="11">
    <source>
        <dbReference type="Pfam" id="PF02767"/>
    </source>
</evidence>
<dbReference type="Pfam" id="PF00712">
    <property type="entry name" value="DNA_pol3_beta"/>
    <property type="match status" value="1"/>
</dbReference>
<keyword evidence="7 9" id="KW-0239">DNA-directed DNA polymerase</keyword>
<dbReference type="PIRSF" id="PIRSF000804">
    <property type="entry name" value="DNA_pol_III_b"/>
    <property type="match status" value="1"/>
</dbReference>
<keyword evidence="5 9" id="KW-0548">Nucleotidyltransferase</keyword>
<evidence type="ECO:0000256" key="4">
    <source>
        <dbReference type="ARBA" id="ARBA00022679"/>
    </source>
</evidence>